<dbReference type="Proteomes" id="UP000251120">
    <property type="component" value="Chromosome"/>
</dbReference>
<dbReference type="Pfam" id="PF03767">
    <property type="entry name" value="Acid_phosphat_B"/>
    <property type="match status" value="1"/>
</dbReference>
<dbReference type="EMBL" id="CP043424">
    <property type="protein sequence ID" value="QIW11719.1"/>
    <property type="molecule type" value="Genomic_DNA"/>
</dbReference>
<reference evidence="4 6" key="2">
    <citation type="submission" date="2019-08" db="EMBL/GenBank/DDBJ databases">
        <title>Complete genome sequences of Francisella adeliensis (FSC1325 and FSC1326).</title>
        <authorList>
            <person name="Ohrman C."/>
            <person name="Uneklint I."/>
            <person name="Vallesi A."/>
            <person name="Karlsson L."/>
            <person name="Sjodin A."/>
        </authorList>
    </citation>
    <scope>NUCLEOTIDE SEQUENCE [LARGE SCALE GENOMIC DNA]</scope>
    <source>
        <strain evidence="4 6">FSC1325</strain>
    </source>
</reference>
<dbReference type="OrthoDB" id="395856at2"/>
<keyword evidence="1 2" id="KW-0732">Signal</keyword>
<reference evidence="3 5" key="1">
    <citation type="submission" date="2017-06" db="EMBL/GenBank/DDBJ databases">
        <title>Complete genome of Francisella adeliensis.</title>
        <authorList>
            <person name="Vallesi A."/>
            <person name="Sjodin A."/>
        </authorList>
    </citation>
    <scope>NUCLEOTIDE SEQUENCE [LARGE SCALE GENOMIC DNA]</scope>
    <source>
        <strain evidence="3 5">FDC440</strain>
    </source>
</reference>
<dbReference type="PANTHER" id="PTHR31284:SF10">
    <property type="entry name" value="ACID PHOSPHATASE-LIKE PROTEIN"/>
    <property type="match status" value="1"/>
</dbReference>
<evidence type="ECO:0000313" key="3">
    <source>
        <dbReference type="EMBL" id="AXA33488.1"/>
    </source>
</evidence>
<dbReference type="InterPro" id="IPR023214">
    <property type="entry name" value="HAD_sf"/>
</dbReference>
<evidence type="ECO:0000256" key="1">
    <source>
        <dbReference type="ARBA" id="ARBA00022729"/>
    </source>
</evidence>
<dbReference type="AlphaFoldDB" id="A0A2Z4XXY9"/>
<name>A0A2Z4XXY9_9GAMM</name>
<dbReference type="GO" id="GO:0016787">
    <property type="term" value="F:hydrolase activity"/>
    <property type="evidence" value="ECO:0007669"/>
    <property type="project" value="UniProtKB-KW"/>
</dbReference>
<dbReference type="PROSITE" id="PS51257">
    <property type="entry name" value="PROKAR_LIPOPROTEIN"/>
    <property type="match status" value="1"/>
</dbReference>
<evidence type="ECO:0000313" key="6">
    <source>
        <dbReference type="Proteomes" id="UP000681131"/>
    </source>
</evidence>
<dbReference type="InterPro" id="IPR036412">
    <property type="entry name" value="HAD-like_sf"/>
</dbReference>
<feature type="signal peptide" evidence="2">
    <location>
        <begin position="1"/>
        <end position="23"/>
    </location>
</feature>
<organism evidence="3 5">
    <name type="scientific">Francisella adeliensis</name>
    <dbReference type="NCBI Taxonomy" id="2007306"/>
    <lineage>
        <taxon>Bacteria</taxon>
        <taxon>Pseudomonadati</taxon>
        <taxon>Pseudomonadota</taxon>
        <taxon>Gammaproteobacteria</taxon>
        <taxon>Thiotrichales</taxon>
        <taxon>Francisellaceae</taxon>
        <taxon>Francisella</taxon>
    </lineage>
</organism>
<dbReference type="InterPro" id="IPR005519">
    <property type="entry name" value="Acid_phosphat_B-like"/>
</dbReference>
<proteinExistence type="predicted"/>
<dbReference type="Gene3D" id="3.40.50.1000">
    <property type="entry name" value="HAD superfamily/HAD-like"/>
    <property type="match status" value="1"/>
</dbReference>
<evidence type="ECO:0000256" key="2">
    <source>
        <dbReference type="SAM" id="SignalP"/>
    </source>
</evidence>
<dbReference type="PANTHER" id="PTHR31284">
    <property type="entry name" value="ACID PHOSPHATASE-LIKE PROTEIN"/>
    <property type="match status" value="1"/>
</dbReference>
<keyword evidence="3" id="KW-0378">Hydrolase</keyword>
<gene>
    <name evidence="3" type="ORF">CDH04_03245</name>
    <name evidence="4" type="ORF">FZC43_03245</name>
</gene>
<accession>A0A2Z4XXY9</accession>
<dbReference type="Proteomes" id="UP000681131">
    <property type="component" value="Chromosome"/>
</dbReference>
<dbReference type="EMBL" id="CP021781">
    <property type="protein sequence ID" value="AXA33488.1"/>
    <property type="molecule type" value="Genomic_DNA"/>
</dbReference>
<dbReference type="SUPFAM" id="SSF56784">
    <property type="entry name" value="HAD-like"/>
    <property type="match status" value="1"/>
</dbReference>
<evidence type="ECO:0000313" key="5">
    <source>
        <dbReference type="Proteomes" id="UP000251120"/>
    </source>
</evidence>
<dbReference type="InterPro" id="IPR006423">
    <property type="entry name" value="Lipo_e_P4"/>
</dbReference>
<dbReference type="SFLD" id="SFLDS00003">
    <property type="entry name" value="Haloacid_Dehalogenase"/>
    <property type="match status" value="1"/>
</dbReference>
<dbReference type="SFLD" id="SFLDG01125">
    <property type="entry name" value="C1.1:_Acid_Phosphatase_Like"/>
    <property type="match status" value="1"/>
</dbReference>
<keyword evidence="6" id="KW-1185">Reference proteome</keyword>
<feature type="chain" id="PRO_5016459503" evidence="2">
    <location>
        <begin position="24"/>
        <end position="249"/>
    </location>
</feature>
<dbReference type="KEGG" id="fad:CDH04_03245"/>
<protein>
    <submittedName>
        <fullName evidence="4">5'-nucleotidase, lipoprotein e(P4) family</fullName>
    </submittedName>
    <submittedName>
        <fullName evidence="3">HAD family hydrolase</fullName>
    </submittedName>
</protein>
<dbReference type="GO" id="GO:0009279">
    <property type="term" value="C:cell outer membrane"/>
    <property type="evidence" value="ECO:0007669"/>
    <property type="project" value="InterPro"/>
</dbReference>
<sequence>MKIKKIISAVAIVQLGLVSAGFAISCDVPNIDGVKWYNESVEKRAIALEVYNLAKIKIAEQIKKEKLQSGTWGIVLDIDETTLDNSWLEHDDYKNYQYNPDKFDKALKEEKSIAIPGAKMLTNFVHKKGGFVSLVTNRTGNDKELIKATEENLSEQGIYYDQILFTNKNQENHNDKNPRFKAVSTGKYSEGMIYTDKLPAHDIVAYFGDNIQDFPAMTQEKMKTADDSQFDVFGSKYFILPNPMYGSWQ</sequence>
<evidence type="ECO:0000313" key="4">
    <source>
        <dbReference type="EMBL" id="QIW11719.1"/>
    </source>
</evidence>
<keyword evidence="4" id="KW-0449">Lipoprotein</keyword>